<feature type="region of interest" description="Disordered" evidence="1">
    <location>
        <begin position="1"/>
        <end position="89"/>
    </location>
</feature>
<gene>
    <name evidence="2" type="ORF">EFL26_00465</name>
</gene>
<organism evidence="2 3">
    <name type="scientific">Nocardioides pocheonensis</name>
    <dbReference type="NCBI Taxonomy" id="661485"/>
    <lineage>
        <taxon>Bacteria</taxon>
        <taxon>Bacillati</taxon>
        <taxon>Actinomycetota</taxon>
        <taxon>Actinomycetes</taxon>
        <taxon>Propionibacteriales</taxon>
        <taxon>Nocardioidaceae</taxon>
        <taxon>Nocardioides</taxon>
    </lineage>
</organism>
<feature type="compositionally biased region" description="Gly residues" evidence="1">
    <location>
        <begin position="25"/>
        <end position="41"/>
    </location>
</feature>
<feature type="compositionally biased region" description="Basic and acidic residues" evidence="1">
    <location>
        <begin position="65"/>
        <end position="79"/>
    </location>
</feature>
<accession>A0A3N0GY15</accession>
<comment type="caution">
    <text evidence="2">The sequence shown here is derived from an EMBL/GenBank/DDBJ whole genome shotgun (WGS) entry which is preliminary data.</text>
</comment>
<evidence type="ECO:0000313" key="2">
    <source>
        <dbReference type="EMBL" id="RNM17301.1"/>
    </source>
</evidence>
<keyword evidence="3" id="KW-1185">Reference proteome</keyword>
<name>A0A3N0GY15_9ACTN</name>
<dbReference type="EMBL" id="RJSF01000003">
    <property type="protein sequence ID" value="RNM17301.1"/>
    <property type="molecule type" value="Genomic_DNA"/>
</dbReference>
<proteinExistence type="predicted"/>
<evidence type="ECO:0000313" key="3">
    <source>
        <dbReference type="Proteomes" id="UP000279994"/>
    </source>
</evidence>
<protein>
    <submittedName>
        <fullName evidence="2">Uncharacterized protein</fullName>
    </submittedName>
</protein>
<evidence type="ECO:0000256" key="1">
    <source>
        <dbReference type="SAM" id="MobiDB-lite"/>
    </source>
</evidence>
<dbReference type="AlphaFoldDB" id="A0A3N0GY15"/>
<sequence>MPALTDVVGVPADRHRGGLAPVERGAGGQRPGEGTAAGGRGDAAQRAAAVERGRDGAGVRGRGRRERDDPAEGECEHGRQAGPATAEPGRACGCWCHAWTSVEAGRHESGLRVCVTPQGATAPVGRYAAAGNVPFSGPHSFSA</sequence>
<reference evidence="2 3" key="1">
    <citation type="submission" date="2018-11" db="EMBL/GenBank/DDBJ databases">
        <authorList>
            <person name="Li F."/>
        </authorList>
    </citation>
    <scope>NUCLEOTIDE SEQUENCE [LARGE SCALE GENOMIC DNA]</scope>
    <source>
        <strain evidence="2 3">Gsoil 818</strain>
    </source>
</reference>
<dbReference type="Proteomes" id="UP000279994">
    <property type="component" value="Unassembled WGS sequence"/>
</dbReference>